<dbReference type="InterPro" id="IPR020617">
    <property type="entry name" value="Thiolase_C"/>
</dbReference>
<feature type="domain" description="Thiolase N-terminal" evidence="6">
    <location>
        <begin position="5"/>
        <end position="274"/>
    </location>
</feature>
<evidence type="ECO:0000256" key="2">
    <source>
        <dbReference type="ARBA" id="ARBA00022679"/>
    </source>
</evidence>
<keyword evidence="9" id="KW-1185">Reference proteome</keyword>
<dbReference type="NCBIfam" id="TIGR01930">
    <property type="entry name" value="AcCoA-C-Actrans"/>
    <property type="match status" value="1"/>
</dbReference>
<dbReference type="InterPro" id="IPR016039">
    <property type="entry name" value="Thiolase-like"/>
</dbReference>
<evidence type="ECO:0000256" key="3">
    <source>
        <dbReference type="ARBA" id="ARBA00023315"/>
    </source>
</evidence>
<evidence type="ECO:0000256" key="5">
    <source>
        <dbReference type="RuleBase" id="RU003557"/>
    </source>
</evidence>
<dbReference type="InterPro" id="IPR020613">
    <property type="entry name" value="Thiolase_CS"/>
</dbReference>
<dbReference type="InterPro" id="IPR020610">
    <property type="entry name" value="Thiolase_AS"/>
</dbReference>
<feature type="domain" description="Thiolase C-terminal" evidence="7">
    <location>
        <begin position="282"/>
        <end position="419"/>
    </location>
</feature>
<dbReference type="SUPFAM" id="SSF53901">
    <property type="entry name" value="Thiolase-like"/>
    <property type="match status" value="2"/>
</dbReference>
<feature type="active site" description="Acyl-thioester intermediate" evidence="4">
    <location>
        <position position="87"/>
    </location>
</feature>
<evidence type="ECO:0000259" key="6">
    <source>
        <dbReference type="Pfam" id="PF00108"/>
    </source>
</evidence>
<dbReference type="GO" id="GO:0003988">
    <property type="term" value="F:acetyl-CoA C-acyltransferase activity"/>
    <property type="evidence" value="ECO:0007669"/>
    <property type="project" value="UniProtKB-ARBA"/>
</dbReference>
<gene>
    <name evidence="8" type="ORF">KBB96_12875</name>
</gene>
<keyword evidence="2 5" id="KW-0808">Transferase</keyword>
<evidence type="ECO:0000313" key="8">
    <source>
        <dbReference type="EMBL" id="QUE49762.1"/>
    </source>
</evidence>
<dbReference type="AlphaFoldDB" id="A0A975G6L2"/>
<evidence type="ECO:0000259" key="7">
    <source>
        <dbReference type="Pfam" id="PF02803"/>
    </source>
</evidence>
<dbReference type="Pfam" id="PF02803">
    <property type="entry name" value="Thiolase_C"/>
    <property type="match status" value="1"/>
</dbReference>
<evidence type="ECO:0000256" key="4">
    <source>
        <dbReference type="PIRSR" id="PIRSR000429-1"/>
    </source>
</evidence>
<dbReference type="PANTHER" id="PTHR18919:SF151">
    <property type="entry name" value="BLR2427 PROTEIN"/>
    <property type="match status" value="1"/>
</dbReference>
<dbReference type="Proteomes" id="UP000676169">
    <property type="component" value="Chromosome"/>
</dbReference>
<dbReference type="InterPro" id="IPR002155">
    <property type="entry name" value="Thiolase"/>
</dbReference>
<dbReference type="Gene3D" id="3.40.47.10">
    <property type="match status" value="1"/>
</dbReference>
<sequence length="421" mass="43761">MNLWILAGVRTPFLRAGTRFEPLGAADLGRLAISALLARTGIDPGAIDEVILGCVGQPADAANVARVAALRAGIPANVPAATVQRNCASGLESITSAYERMAAGKGELFLVGGMESMSRYPLLYNDSAAKHFGLLAKARSPFQKLAALTKFRAKDFSPQIGLKLGLTDPYTGMIMGETAELLAREYGINRAEQDVFAADSHRKALAATEARAREVAPAHVGGEAVLNDNGPREDSTPEKLTKLKPIFEPKWGGVTAGNSSQISDGAVALLVGSEAAAARLGLTPLGRLTHYAYSGCDPARMGIGPVLASAKAMRDGAPSPAEADVVELNEAFAAQVLAVLKAFRDPAAARLAGLDHPLGEIAPEKLNRRGGSIALGHPVGATGSRLVLTALDQLHETGGKRALVTLCVGGGQGAALWFERP</sequence>
<reference evidence="8" key="1">
    <citation type="submission" date="2021-04" db="EMBL/GenBank/DDBJ databases">
        <title>Luteolibacter sp. 32A isolated from the skin of an Anderson's salamander (Ambystoma andersonii).</title>
        <authorList>
            <person name="Spergser J."/>
            <person name="Busse H.-J."/>
        </authorList>
    </citation>
    <scope>NUCLEOTIDE SEQUENCE</scope>
    <source>
        <strain evidence="8">32A</strain>
    </source>
</reference>
<proteinExistence type="inferred from homology"/>
<organism evidence="8 9">
    <name type="scientific">Luteolibacter ambystomatis</name>
    <dbReference type="NCBI Taxonomy" id="2824561"/>
    <lineage>
        <taxon>Bacteria</taxon>
        <taxon>Pseudomonadati</taxon>
        <taxon>Verrucomicrobiota</taxon>
        <taxon>Verrucomicrobiia</taxon>
        <taxon>Verrucomicrobiales</taxon>
        <taxon>Verrucomicrobiaceae</taxon>
        <taxon>Luteolibacter</taxon>
    </lineage>
</organism>
<dbReference type="PROSITE" id="PS00737">
    <property type="entry name" value="THIOLASE_2"/>
    <property type="match status" value="1"/>
</dbReference>
<feature type="active site" description="Proton acceptor" evidence="4">
    <location>
        <position position="377"/>
    </location>
</feature>
<dbReference type="EMBL" id="CP073100">
    <property type="protein sequence ID" value="QUE49762.1"/>
    <property type="molecule type" value="Genomic_DNA"/>
</dbReference>
<name>A0A975G6L2_9BACT</name>
<evidence type="ECO:0000256" key="1">
    <source>
        <dbReference type="ARBA" id="ARBA00010982"/>
    </source>
</evidence>
<dbReference type="RefSeq" id="WP_211629851.1">
    <property type="nucleotide sequence ID" value="NZ_CP073100.1"/>
</dbReference>
<dbReference type="KEGG" id="lamb:KBB96_12875"/>
<feature type="active site" description="Proton acceptor" evidence="4">
    <location>
        <position position="407"/>
    </location>
</feature>
<accession>A0A975G6L2</accession>
<dbReference type="InterPro" id="IPR020616">
    <property type="entry name" value="Thiolase_N"/>
</dbReference>
<protein>
    <submittedName>
        <fullName evidence="8">Thiolase family protein</fullName>
    </submittedName>
</protein>
<keyword evidence="3 5" id="KW-0012">Acyltransferase</keyword>
<dbReference type="PANTHER" id="PTHR18919">
    <property type="entry name" value="ACETYL-COA C-ACYLTRANSFERASE"/>
    <property type="match status" value="1"/>
</dbReference>
<dbReference type="PROSITE" id="PS00099">
    <property type="entry name" value="THIOLASE_3"/>
    <property type="match status" value="1"/>
</dbReference>
<dbReference type="PIRSF" id="PIRSF000429">
    <property type="entry name" value="Ac-CoA_Ac_transf"/>
    <property type="match status" value="1"/>
</dbReference>
<comment type="similarity">
    <text evidence="1 5">Belongs to the thiolase-like superfamily. Thiolase family.</text>
</comment>
<evidence type="ECO:0000313" key="9">
    <source>
        <dbReference type="Proteomes" id="UP000676169"/>
    </source>
</evidence>
<dbReference type="CDD" id="cd00751">
    <property type="entry name" value="thiolase"/>
    <property type="match status" value="1"/>
</dbReference>
<dbReference type="Pfam" id="PF00108">
    <property type="entry name" value="Thiolase_N"/>
    <property type="match status" value="1"/>
</dbReference>